<evidence type="ECO:0000313" key="4">
    <source>
        <dbReference type="Proteomes" id="UP000515804"/>
    </source>
</evidence>
<dbReference type="RefSeq" id="WP_187552391.1">
    <property type="nucleotide sequence ID" value="NZ_BMZL01000001.1"/>
</dbReference>
<evidence type="ECO:0000313" key="3">
    <source>
        <dbReference type="EMBL" id="QNN69874.1"/>
    </source>
</evidence>
<dbReference type="KEGG" id="tcn:H9L16_14700"/>
<dbReference type="AlphaFoldDB" id="A0A7G9SPU9"/>
<protein>
    <recommendedName>
        <fullName evidence="2">Type VI secretion system component TssM1 N-terminal domain-containing protein</fullName>
    </recommendedName>
</protein>
<feature type="transmembrane region" description="Helical" evidence="1">
    <location>
        <begin position="37"/>
        <end position="61"/>
    </location>
</feature>
<keyword evidence="1" id="KW-1133">Transmembrane helix</keyword>
<dbReference type="EMBL" id="CP060719">
    <property type="protein sequence ID" value="QNN69874.1"/>
    <property type="molecule type" value="Genomic_DNA"/>
</dbReference>
<sequence length="1198" mass="132778">MNPLDLVERLFSTVSSVFYRIGYLYERGSDTAKKPWLRRIVVTLVLLVVVIGLVFLGLALIPMVPMRFWQVLAICLVALVVLWWFTAGQRKASLKGRTRKRIGDLGPGNADDEKAPVERMTAAIAEAKRTIARSPEIEKGRNPLYRIPWMLFVGDQAADVLGVLRAGSEVSPFPASDKPAMDADDVWRWWFHKSMIAIEMHPRVVADAGARLDRGLWYQALMQLASEREKLPLNGIVVTVAAQTLIGPADKLKETATRLRRLVDEAMEHLQVQMPVYFVVSGLDRLPGYAQMRATLPAEAFAQALGHRFAEDEVVSAASSGRIADVMKPIEERLHALRMTALRAQHTPQARRAVFEFIEALRQAGQGLNLFVGLMLEDNPFQRTPRWRGLYFAGGADANNRGGAFVADLFTRFLPSDQSLAGASFKGNAGRMAIAGVGVLAMLGLSASIAYGLSSARRDDTTLLAQTRSACAEVADRTSNGRITWVAGCGRTVEALDAAASESLLSFGIRRADADIETLRQRVIDDFNNLILAPEDQMLATDIEQRRAGIEHALAITQRLRLLDDCRDGNDDCRKRELPNNVSFDARSRLFAPFVSPDHDTRRDRDNADALFATYLGYLRWQKKNVLDAERERLEGLLTKLLANYTPRAADLQKWADSRGQALDLATFWLPEGAVVGTEGGETIGISRAYTRDAWEGIVEPLLVTLKAQAPAQQARVDDLRTSYFRDYFANWARFQSRFQDGIGLWRGRYGDLQARAAGHQNPYALFFQSAQRNLHELPLDWPFSSRWAATWARMKSDWMSSWRPFGRFVADSFKFGGEKVTPPVWLLAMHDTETRVLAPAQSEYARAYLRLQAEGSGEDVYQLASDLFASKGKADKPPASEYTAMLDAVDKPGEKFATSFKGNDLGAWSVVQGPARLVLFLTVHRAGEYVQERWRDSVVKPLTALPQEQQIEALYGEQGKLGAFVNDWLKPFITEKERLPVKVGGVAMPLTPGYQNMVAAQRKFLPVLDNGPPFLAGSFTLTQPSQLGSLDEGDGGTVFEVECRERVYRASSAGESLADATAQVFWSAGSCLQARVRLSIAAPPAEDAEAVQEFDPATSQMVDAAPAGEPISLTRIYSGPEGFAKLIEEFAGGSRAFAVEDFRESYSPAQWSEVRQRLAEAKFRSARVFLQVELSDQMKQYLGASTARAEVPSVILE</sequence>
<dbReference type="Proteomes" id="UP000515804">
    <property type="component" value="Chromosome"/>
</dbReference>
<organism evidence="3 4">
    <name type="scientific">Thermomonas carbonis</name>
    <dbReference type="NCBI Taxonomy" id="1463158"/>
    <lineage>
        <taxon>Bacteria</taxon>
        <taxon>Pseudomonadati</taxon>
        <taxon>Pseudomonadota</taxon>
        <taxon>Gammaproteobacteria</taxon>
        <taxon>Lysobacterales</taxon>
        <taxon>Lysobacteraceae</taxon>
        <taxon>Thermomonas</taxon>
    </lineage>
</organism>
<dbReference type="InterPro" id="IPR025743">
    <property type="entry name" value="TssM1_N"/>
</dbReference>
<keyword evidence="1" id="KW-0812">Transmembrane</keyword>
<gene>
    <name evidence="3" type="ORF">H9L16_14700</name>
</gene>
<keyword evidence="4" id="KW-1185">Reference proteome</keyword>
<dbReference type="InterPro" id="IPR053156">
    <property type="entry name" value="T6SS_TssM-like"/>
</dbReference>
<evidence type="ECO:0000259" key="2">
    <source>
        <dbReference type="Pfam" id="PF14331"/>
    </source>
</evidence>
<feature type="domain" description="Type VI secretion system component TssM1 N-terminal" evidence="2">
    <location>
        <begin position="213"/>
        <end position="413"/>
    </location>
</feature>
<dbReference type="Pfam" id="PF14331">
    <property type="entry name" value="IcmF-related_N"/>
    <property type="match status" value="1"/>
</dbReference>
<evidence type="ECO:0000256" key="1">
    <source>
        <dbReference type="SAM" id="Phobius"/>
    </source>
</evidence>
<name>A0A7G9SPU9_9GAMM</name>
<dbReference type="PANTHER" id="PTHR36153">
    <property type="entry name" value="INNER MEMBRANE PROTEIN-RELATED"/>
    <property type="match status" value="1"/>
</dbReference>
<dbReference type="PANTHER" id="PTHR36153:SF1">
    <property type="entry name" value="TYPE VI SECRETION SYSTEM COMPONENT TSSM1"/>
    <property type="match status" value="1"/>
</dbReference>
<accession>A0A7G9SPU9</accession>
<reference evidence="3 4" key="1">
    <citation type="submission" date="2020-08" db="EMBL/GenBank/DDBJ databases">
        <title>Genome sequence of Thermomonas carbonis KCTC 42013T.</title>
        <authorList>
            <person name="Hyun D.-W."/>
            <person name="Bae J.-W."/>
        </authorList>
    </citation>
    <scope>NUCLEOTIDE SEQUENCE [LARGE SCALE GENOMIC DNA]</scope>
    <source>
        <strain evidence="3 4">KCTC 42013</strain>
    </source>
</reference>
<keyword evidence="1" id="KW-0472">Membrane</keyword>
<feature type="transmembrane region" description="Helical" evidence="1">
    <location>
        <begin position="433"/>
        <end position="453"/>
    </location>
</feature>
<proteinExistence type="predicted"/>
<feature type="transmembrane region" description="Helical" evidence="1">
    <location>
        <begin position="67"/>
        <end position="87"/>
    </location>
</feature>